<protein>
    <recommendedName>
        <fullName evidence="3">Carboxypeptidase-like protein</fullName>
    </recommendedName>
</protein>
<evidence type="ECO:0000313" key="2">
    <source>
        <dbReference type="Proteomes" id="UP000606600"/>
    </source>
</evidence>
<proteinExistence type="predicted"/>
<dbReference type="Proteomes" id="UP000606600">
    <property type="component" value="Unassembled WGS sequence"/>
</dbReference>
<dbReference type="InterPro" id="IPR008969">
    <property type="entry name" value="CarboxyPept-like_regulatory"/>
</dbReference>
<dbReference type="SUPFAM" id="SSF49464">
    <property type="entry name" value="Carboxypeptidase regulatory domain-like"/>
    <property type="match status" value="1"/>
</dbReference>
<gene>
    <name evidence="1" type="ORF">IDJ77_06515</name>
</gene>
<comment type="caution">
    <text evidence="1">The sequence shown here is derived from an EMBL/GenBank/DDBJ whole genome shotgun (WGS) entry which is preliminary data.</text>
</comment>
<sequence>MMCVSAFAQQKEVTGIVFDKENKGRIARVNIRNNTSGQSVYNTFTGEFNIKANLGDMLIFSKADHHSDTITVNTYVPLAVYMRPTAIQLQQVTIRDSVLNPRRRYLATKGEFGKIYGSMGNQDLLSIGQGGIGFSIDALYNMFSRSGKNAEHLKEIIDRDYKQSVIDYRFNKSYVAGITFLKDPQLTDFMFKYRPSYYMVTTASEYEFVAYVRTSLRRYKRNPKAFELAPLPTQYIDIK</sequence>
<name>A0ABR7WPR6_9SPHI</name>
<keyword evidence="2" id="KW-1185">Reference proteome</keyword>
<accession>A0ABR7WPR6</accession>
<evidence type="ECO:0000313" key="1">
    <source>
        <dbReference type="EMBL" id="MBD1363457.1"/>
    </source>
</evidence>
<organism evidence="1 2">
    <name type="scientific">Mucilaginibacter pankratovii</name>
    <dbReference type="NCBI Taxonomy" id="2772110"/>
    <lineage>
        <taxon>Bacteria</taxon>
        <taxon>Pseudomonadati</taxon>
        <taxon>Bacteroidota</taxon>
        <taxon>Sphingobacteriia</taxon>
        <taxon>Sphingobacteriales</taxon>
        <taxon>Sphingobacteriaceae</taxon>
        <taxon>Mucilaginibacter</taxon>
    </lineage>
</organism>
<dbReference type="EMBL" id="JACWMY010000003">
    <property type="protein sequence ID" value="MBD1363457.1"/>
    <property type="molecule type" value="Genomic_DNA"/>
</dbReference>
<evidence type="ECO:0008006" key="3">
    <source>
        <dbReference type="Google" id="ProtNLM"/>
    </source>
</evidence>
<reference evidence="1 2" key="1">
    <citation type="submission" date="2020-09" db="EMBL/GenBank/DDBJ databases">
        <title>Novel species of Mucilaginibacter isolated from a glacier on the Tibetan Plateau.</title>
        <authorList>
            <person name="Liu Q."/>
            <person name="Xin Y.-H."/>
        </authorList>
    </citation>
    <scope>NUCLEOTIDE SEQUENCE [LARGE SCALE GENOMIC DNA]</scope>
    <source>
        <strain evidence="1 2">ZT4R22</strain>
    </source>
</reference>